<dbReference type="GO" id="GO:0016787">
    <property type="term" value="F:hydrolase activity"/>
    <property type="evidence" value="ECO:0007669"/>
    <property type="project" value="InterPro"/>
</dbReference>
<evidence type="ECO:0000259" key="1">
    <source>
        <dbReference type="Pfam" id="PF00149"/>
    </source>
</evidence>
<dbReference type="PANTHER" id="PTHR12905">
    <property type="entry name" value="METALLOPHOSPHOESTERASE"/>
    <property type="match status" value="1"/>
</dbReference>
<protein>
    <recommendedName>
        <fullName evidence="1">Calcineurin-like phosphoesterase domain-containing protein</fullName>
    </recommendedName>
</protein>
<evidence type="ECO:0000313" key="3">
    <source>
        <dbReference type="Proteomes" id="UP000002630"/>
    </source>
</evidence>
<dbReference type="OrthoDB" id="630188at2759"/>
<dbReference type="InterPro" id="IPR004843">
    <property type="entry name" value="Calcineurin-like_PHP"/>
</dbReference>
<dbReference type="InterPro" id="IPR051693">
    <property type="entry name" value="UPF0046_metallophosphoest"/>
</dbReference>
<gene>
    <name evidence="2" type="ORF">Esi_0115_0056</name>
</gene>
<dbReference type="EMBL" id="FN649751">
    <property type="protein sequence ID" value="CBJ49008.1"/>
    <property type="molecule type" value="Genomic_DNA"/>
</dbReference>
<dbReference type="CDD" id="cd07379">
    <property type="entry name" value="MPP_239FB"/>
    <property type="match status" value="1"/>
</dbReference>
<reference evidence="2 3" key="1">
    <citation type="journal article" date="2010" name="Nature">
        <title>The Ectocarpus genome and the independent evolution of multicellularity in brown algae.</title>
        <authorList>
            <person name="Cock J.M."/>
            <person name="Sterck L."/>
            <person name="Rouze P."/>
            <person name="Scornet D."/>
            <person name="Allen A.E."/>
            <person name="Amoutzias G."/>
            <person name="Anthouard V."/>
            <person name="Artiguenave F."/>
            <person name="Aury J.M."/>
            <person name="Badger J.H."/>
            <person name="Beszteri B."/>
            <person name="Billiau K."/>
            <person name="Bonnet E."/>
            <person name="Bothwell J.H."/>
            <person name="Bowler C."/>
            <person name="Boyen C."/>
            <person name="Brownlee C."/>
            <person name="Carrano C.J."/>
            <person name="Charrier B."/>
            <person name="Cho G.Y."/>
            <person name="Coelho S.M."/>
            <person name="Collen J."/>
            <person name="Corre E."/>
            <person name="Da Silva C."/>
            <person name="Delage L."/>
            <person name="Delaroque N."/>
            <person name="Dittami S.M."/>
            <person name="Doulbeau S."/>
            <person name="Elias M."/>
            <person name="Farnham G."/>
            <person name="Gachon C.M."/>
            <person name="Gschloessl B."/>
            <person name="Heesch S."/>
            <person name="Jabbari K."/>
            <person name="Jubin C."/>
            <person name="Kawai H."/>
            <person name="Kimura K."/>
            <person name="Kloareg B."/>
            <person name="Kupper F.C."/>
            <person name="Lang D."/>
            <person name="Le Bail A."/>
            <person name="Leblanc C."/>
            <person name="Lerouge P."/>
            <person name="Lohr M."/>
            <person name="Lopez P.J."/>
            <person name="Martens C."/>
            <person name="Maumus F."/>
            <person name="Michel G."/>
            <person name="Miranda-Saavedra D."/>
            <person name="Morales J."/>
            <person name="Moreau H."/>
            <person name="Motomura T."/>
            <person name="Nagasato C."/>
            <person name="Napoli C.A."/>
            <person name="Nelson D.R."/>
            <person name="Nyvall-Collen P."/>
            <person name="Peters A.F."/>
            <person name="Pommier C."/>
            <person name="Potin P."/>
            <person name="Poulain J."/>
            <person name="Quesneville H."/>
            <person name="Read B."/>
            <person name="Rensing S.A."/>
            <person name="Ritter A."/>
            <person name="Rousvoal S."/>
            <person name="Samanta M."/>
            <person name="Samson G."/>
            <person name="Schroeder D.C."/>
            <person name="Segurens B."/>
            <person name="Strittmatter M."/>
            <person name="Tonon T."/>
            <person name="Tregear J.W."/>
            <person name="Valentin K."/>
            <person name="von Dassow P."/>
            <person name="Yamagishi T."/>
            <person name="Van de Peer Y."/>
            <person name="Wincker P."/>
        </authorList>
    </citation>
    <scope>NUCLEOTIDE SEQUENCE [LARGE SCALE GENOMIC DNA]</scope>
    <source>
        <strain evidence="3">Ec32 / CCAP1310/4</strain>
    </source>
</reference>
<dbReference type="SUPFAM" id="SSF56300">
    <property type="entry name" value="Metallo-dependent phosphatases"/>
    <property type="match status" value="1"/>
</dbReference>
<name>D7FHZ7_ECTSI</name>
<accession>D7FHZ7</accession>
<organism evidence="2 3">
    <name type="scientific">Ectocarpus siliculosus</name>
    <name type="common">Brown alga</name>
    <name type="synonym">Conferva siliculosa</name>
    <dbReference type="NCBI Taxonomy" id="2880"/>
    <lineage>
        <taxon>Eukaryota</taxon>
        <taxon>Sar</taxon>
        <taxon>Stramenopiles</taxon>
        <taxon>Ochrophyta</taxon>
        <taxon>PX clade</taxon>
        <taxon>Phaeophyceae</taxon>
        <taxon>Ectocarpales</taxon>
        <taxon>Ectocarpaceae</taxon>
        <taxon>Ectocarpus</taxon>
    </lineage>
</organism>
<dbReference type="EMBL" id="FN647841">
    <property type="protein sequence ID" value="CBJ49008.1"/>
    <property type="molecule type" value="Genomic_DNA"/>
</dbReference>
<dbReference type="Gene3D" id="3.60.21.10">
    <property type="match status" value="1"/>
</dbReference>
<keyword evidence="3" id="KW-1185">Reference proteome</keyword>
<dbReference type="OMA" id="IHPLTAD"/>
<evidence type="ECO:0000313" key="2">
    <source>
        <dbReference type="EMBL" id="CBJ49008.1"/>
    </source>
</evidence>
<sequence length="221" mass="25211">MRPPTRFDDENILLQDGDILIHCGDFSTKLQQRDFEAAVEDFDRFLGSLGHRHKLVIAGNHEIAFNHYTREQIQRRISNATYLEDSETTVEGLKFYGTPWTNSSHMGFSCRGAQLEGVWSAIPEGVDILLTHMPPFNRLDLAFDRGSHAKADPCPVCGETHRSFAHWGSWSLTDRVAELKPKVHVFGHVHNSHGIIRKDDTVYINAAQDENQQPIFFDIWV</sequence>
<dbReference type="InterPro" id="IPR029052">
    <property type="entry name" value="Metallo-depent_PP-like"/>
</dbReference>
<dbReference type="Proteomes" id="UP000002630">
    <property type="component" value="Linkage Group LG26"/>
</dbReference>
<dbReference type="InParanoid" id="D7FHZ7"/>
<feature type="domain" description="Calcineurin-like phosphoesterase" evidence="1">
    <location>
        <begin position="15"/>
        <end position="191"/>
    </location>
</feature>
<dbReference type="AlphaFoldDB" id="D7FHZ7"/>
<proteinExistence type="predicted"/>
<dbReference type="Pfam" id="PF00149">
    <property type="entry name" value="Metallophos"/>
    <property type="match status" value="1"/>
</dbReference>
<dbReference type="PANTHER" id="PTHR12905:SF0">
    <property type="entry name" value="CALCINEURIN-LIKE PHOSPHOESTERASE DOMAIN-CONTAINING PROTEIN"/>
    <property type="match status" value="1"/>
</dbReference>
<dbReference type="eggNOG" id="KOG3947">
    <property type="taxonomic scope" value="Eukaryota"/>
</dbReference>